<accession>A0A0F7RTI3</accession>
<organism evidence="2 3">
    <name type="scientific">Sporisorium scitamineum</name>
    <dbReference type="NCBI Taxonomy" id="49012"/>
    <lineage>
        <taxon>Eukaryota</taxon>
        <taxon>Fungi</taxon>
        <taxon>Dikarya</taxon>
        <taxon>Basidiomycota</taxon>
        <taxon>Ustilaginomycotina</taxon>
        <taxon>Ustilaginomycetes</taxon>
        <taxon>Ustilaginales</taxon>
        <taxon>Ustilaginaceae</taxon>
        <taxon>Sporisorium</taxon>
    </lineage>
</organism>
<reference evidence="3" key="3">
    <citation type="submission" date="2014-06" db="EMBL/GenBank/DDBJ databases">
        <authorList>
            <person name="Berkman P.J."/>
        </authorList>
    </citation>
    <scope>NUCLEOTIDE SEQUENCE [LARGE SCALE GENOMIC DNA]</scope>
</reference>
<evidence type="ECO:0000313" key="2">
    <source>
        <dbReference type="EMBL" id="CDS00106.1"/>
    </source>
</evidence>
<dbReference type="Proteomes" id="UP000242770">
    <property type="component" value="Unassembled WGS sequence"/>
</dbReference>
<reference evidence="1" key="2">
    <citation type="submission" date="2014-06" db="EMBL/GenBank/DDBJ databases">
        <authorList>
            <person name="Ju J."/>
            <person name="Zhang J."/>
        </authorList>
    </citation>
    <scope>NUCLEOTIDE SEQUENCE</scope>
    <source>
        <strain evidence="1">SscI8</strain>
    </source>
</reference>
<gene>
    <name evidence="2" type="primary">SSCI35720.1</name>
    <name evidence="1" type="ORF">SPSC_00307</name>
</gene>
<name>A0A0F7RTI3_9BASI</name>
<dbReference type="EMBL" id="CCFA01001999">
    <property type="protein sequence ID" value="CDS00106.1"/>
    <property type="molecule type" value="Genomic_DNA"/>
</dbReference>
<reference evidence="2" key="1">
    <citation type="submission" date="2014-06" db="EMBL/GenBank/DDBJ databases">
        <authorList>
            <person name="Berkman J.Paul."/>
        </authorList>
    </citation>
    <scope>NUCLEOTIDE SEQUENCE [LARGE SCALE GENOMIC DNA]</scope>
</reference>
<dbReference type="AlphaFoldDB" id="A0A0F7RTI3"/>
<evidence type="ECO:0000313" key="3">
    <source>
        <dbReference type="Proteomes" id="UP000242770"/>
    </source>
</evidence>
<proteinExistence type="predicted"/>
<evidence type="ECO:0000313" key="1">
    <source>
        <dbReference type="EMBL" id="CDR87181.1"/>
    </source>
</evidence>
<sequence length="274" mass="29881">MSGCPTCDASRLAASRITVDTNNRLAAASNGPTNEITLEEPDLDSIVRVLLGKHLWAACHDKPDILAPGAISKPLVPYEDLPFPKSDCAKLSNSTICWQFTGHFNLNKEEGIDQGSLVIQVQHYLELKRAKDRFFLVHFPCGVGHGRFVDIQVHQDTMPILAKAPLVFCGACLQHHLVGLSLPKTAPVIEITGFSPDDINKDFGRNIALLLQLFSIGDNPTLFPNNKVVALVETIASTEGNCDPNRVSAIPGWCYRSSSRIASKVAASWSRKRG</sequence>
<keyword evidence="3" id="KW-1185">Reference proteome</keyword>
<dbReference type="EMBL" id="LK056652">
    <property type="protein sequence ID" value="CDR87181.1"/>
    <property type="molecule type" value="Genomic_DNA"/>
</dbReference>
<dbReference type="OrthoDB" id="2555219at2759"/>
<protein>
    <submittedName>
        <fullName evidence="1">Related to Retrovirus-related POL polyprotein</fullName>
    </submittedName>
</protein>